<proteinExistence type="predicted"/>
<sequence>MLTTIIQGIPVATDPSLLPEQINLIIAELKQDWAWEGRQVGRVEVVCSGQMIHIVSYEKPVFQCIPLDFYETKGA</sequence>
<evidence type="ECO:0000313" key="1">
    <source>
        <dbReference type="EMBL" id="XFO71576.1"/>
    </source>
</evidence>
<name>A0ABZ3J0V7_SPOA4</name>
<dbReference type="RefSeq" id="WP_093796931.1">
    <property type="nucleotide sequence ID" value="NZ_CP155571.1"/>
</dbReference>
<protein>
    <submittedName>
        <fullName evidence="1">Uncharacterized protein</fullName>
    </submittedName>
</protein>
<reference evidence="1" key="1">
    <citation type="submission" date="2024-05" db="EMBL/GenBank/DDBJ databases">
        <title>Isolation and characterization of Sporomusa carbonis sp. nov., a carboxydotrophic hydrogenogen in the genus of Sporomusa isolated from a charcoal burning pile.</title>
        <authorList>
            <person name="Boeer T."/>
            <person name="Rosenbaum F."/>
            <person name="Eysell L."/>
            <person name="Mueller V."/>
            <person name="Daniel R."/>
            <person name="Poehlein A."/>
        </authorList>
    </citation>
    <scope>NUCLEOTIDE SEQUENCE [LARGE SCALE GENOMIC DNA]</scope>
    <source>
        <strain evidence="1">DSM 3132</strain>
    </source>
</reference>
<keyword evidence="2" id="KW-1185">Reference proteome</keyword>
<evidence type="ECO:0000313" key="2">
    <source>
        <dbReference type="Proteomes" id="UP000216052"/>
    </source>
</evidence>
<accession>A0ABZ3J0V7</accession>
<dbReference type="Proteomes" id="UP000216052">
    <property type="component" value="Chromosome"/>
</dbReference>
<dbReference type="EMBL" id="CP155571">
    <property type="protein sequence ID" value="XFO71576.1"/>
    <property type="molecule type" value="Genomic_DNA"/>
</dbReference>
<gene>
    <name evidence="1" type="ORF">SPACI_016100</name>
</gene>
<organism evidence="1 2">
    <name type="scientific">Sporomusa acidovorans (strain ATCC 49682 / DSM 3132 / Mol)</name>
    <dbReference type="NCBI Taxonomy" id="1123286"/>
    <lineage>
        <taxon>Bacteria</taxon>
        <taxon>Bacillati</taxon>
        <taxon>Bacillota</taxon>
        <taxon>Negativicutes</taxon>
        <taxon>Selenomonadales</taxon>
        <taxon>Sporomusaceae</taxon>
        <taxon>Sporomusa</taxon>
    </lineage>
</organism>